<feature type="binding site" evidence="10">
    <location>
        <begin position="12"/>
        <end position="14"/>
    </location>
    <ligand>
        <name>UDP-N-acetyl-alpha-D-glucosamine</name>
        <dbReference type="ChEBI" id="CHEBI:57705"/>
    </ligand>
</feature>
<evidence type="ECO:0000256" key="6">
    <source>
        <dbReference type="ARBA" id="ARBA00022984"/>
    </source>
</evidence>
<evidence type="ECO:0000256" key="4">
    <source>
        <dbReference type="ARBA" id="ARBA00022679"/>
    </source>
</evidence>
<evidence type="ECO:0000259" key="12">
    <source>
        <dbReference type="Pfam" id="PF04101"/>
    </source>
</evidence>
<dbReference type="Pfam" id="PF04101">
    <property type="entry name" value="Glyco_tran_28_C"/>
    <property type="match status" value="1"/>
</dbReference>
<comment type="function">
    <text evidence="10">Cell wall formation. Catalyzes the transfer of a GlcNAc subunit on undecaprenyl-pyrophosphoryl-MurNAc-pentapeptide (lipid intermediate I) to form undecaprenyl-pyrophosphoryl-MurNAc-(pentapeptide)GlcNAc (lipid intermediate II).</text>
</comment>
<keyword evidence="6 10" id="KW-0573">Peptidoglycan synthesis</keyword>
<name>A0ABT0CA92_THEVL</name>
<reference evidence="13" key="1">
    <citation type="submission" date="2021-02" db="EMBL/GenBank/DDBJ databases">
        <title>The CRISPR/cas machinery reduction and long-range gene transfer in the hot spring cyanobacterium Synechococcus.</title>
        <authorList>
            <person name="Dvorak P."/>
            <person name="Jahodarova E."/>
            <person name="Hasler P."/>
            <person name="Poulickova A."/>
        </authorList>
    </citation>
    <scope>NUCLEOTIDE SEQUENCE</scope>
    <source>
        <strain evidence="13">Rupite</strain>
    </source>
</reference>
<comment type="caution">
    <text evidence="10">Lacks conserved residue(s) required for the propagation of feature annotation.</text>
</comment>
<protein>
    <recommendedName>
        <fullName evidence="10">UDP-N-acetylglucosamine--N-acetylmuramyl-(pentapeptide) pyrophosphoryl-undecaprenol N-acetylglucosamine transferase</fullName>
        <ecNumber evidence="10">2.4.1.227</ecNumber>
    </recommendedName>
    <alternativeName>
        <fullName evidence="10">Undecaprenyl-PP-MurNAc-pentapeptide-UDPGlcNAc GlcNAc transferase</fullName>
    </alternativeName>
</protein>
<comment type="similarity">
    <text evidence="10">Belongs to the glycosyltransferase 28 family. MurG subfamily.</text>
</comment>
<dbReference type="EC" id="2.4.1.227" evidence="10"/>
<evidence type="ECO:0000259" key="11">
    <source>
        <dbReference type="Pfam" id="PF03033"/>
    </source>
</evidence>
<dbReference type="InterPro" id="IPR007235">
    <property type="entry name" value="Glyco_trans_28_C"/>
</dbReference>
<keyword evidence="5 10" id="KW-0133">Cell shape</keyword>
<evidence type="ECO:0000256" key="10">
    <source>
        <dbReference type="HAMAP-Rule" id="MF_00033"/>
    </source>
</evidence>
<feature type="binding site" evidence="10">
    <location>
        <position position="161"/>
    </location>
    <ligand>
        <name>UDP-N-acetyl-alpha-D-glucosamine</name>
        <dbReference type="ChEBI" id="CHEBI:57705"/>
    </ligand>
</feature>
<evidence type="ECO:0000256" key="7">
    <source>
        <dbReference type="ARBA" id="ARBA00023136"/>
    </source>
</evidence>
<comment type="catalytic activity">
    <reaction evidence="10">
        <text>di-trans,octa-cis-undecaprenyl diphospho-N-acetyl-alpha-D-muramoyl-L-alanyl-D-glutamyl-meso-2,6-diaminopimeloyl-D-alanyl-D-alanine + UDP-N-acetyl-alpha-D-glucosamine = di-trans,octa-cis-undecaprenyl diphospho-[N-acetyl-alpha-D-glucosaminyl-(1-&gt;4)]-N-acetyl-alpha-D-muramoyl-L-alanyl-D-glutamyl-meso-2,6-diaminopimeloyl-D-alanyl-D-alanine + UDP + H(+)</text>
        <dbReference type="Rhea" id="RHEA:31227"/>
        <dbReference type="ChEBI" id="CHEBI:15378"/>
        <dbReference type="ChEBI" id="CHEBI:57705"/>
        <dbReference type="ChEBI" id="CHEBI:58223"/>
        <dbReference type="ChEBI" id="CHEBI:61387"/>
        <dbReference type="ChEBI" id="CHEBI:61388"/>
        <dbReference type="EC" id="2.4.1.227"/>
    </reaction>
</comment>
<sequence length="358" mass="38683">MPPRLLIAASGTGGHVFPALAVAEQLPDWHIEWLGVPDRIEVKLVQDRYRLHAIAMSGLQGSLLDKGRALLQLIAATWQVRQLLQAEQFDGVLSTGGYIAAPAILAARSLGVPVVLHESNVIPGKVTRRLGRWCRLVALGMAETANYLPGVTTQVVGTPVRSEFYSPQPVPADIPIPDGEPLILVMGGSQGARGLNRMVAACAEAWLQAGAWIVHLTGEAEAQAPPSGIPQHPRYWRFPFRADVANLLQRAHFAISRAGAMSVAELLATGTPAILIPYPFAAEDHQYHNALAFVQYGGGVVMRESEENLDLLRQKVLTWLAHPQTVTQMATHLKTTAYPAAGKAMAHLLQGIFQDSAR</sequence>
<organism evidence="13 14">
    <name type="scientific">Thermostichus vulcanus str. 'Rupite'</name>
    <dbReference type="NCBI Taxonomy" id="2813851"/>
    <lineage>
        <taxon>Bacteria</taxon>
        <taxon>Bacillati</taxon>
        <taxon>Cyanobacteriota</taxon>
        <taxon>Cyanophyceae</taxon>
        <taxon>Thermostichales</taxon>
        <taxon>Thermostichaceae</taxon>
        <taxon>Thermostichus</taxon>
    </lineage>
</organism>
<feature type="binding site" evidence="10">
    <location>
        <position position="120"/>
    </location>
    <ligand>
        <name>UDP-N-acetyl-alpha-D-glucosamine</name>
        <dbReference type="ChEBI" id="CHEBI:57705"/>
    </ligand>
</feature>
<keyword evidence="14" id="KW-1185">Reference proteome</keyword>
<evidence type="ECO:0000313" key="14">
    <source>
        <dbReference type="Proteomes" id="UP000830835"/>
    </source>
</evidence>
<dbReference type="InterPro" id="IPR004276">
    <property type="entry name" value="GlycoTrans_28_N"/>
</dbReference>
<feature type="domain" description="Glycosyl transferase family 28 C-terminal" evidence="12">
    <location>
        <begin position="183"/>
        <end position="334"/>
    </location>
</feature>
<dbReference type="CDD" id="cd03785">
    <property type="entry name" value="GT28_MurG"/>
    <property type="match status" value="1"/>
</dbReference>
<dbReference type="Proteomes" id="UP000830835">
    <property type="component" value="Unassembled WGS sequence"/>
</dbReference>
<dbReference type="Pfam" id="PF03033">
    <property type="entry name" value="Glyco_transf_28"/>
    <property type="match status" value="1"/>
</dbReference>
<keyword evidence="3 10" id="KW-0328">Glycosyltransferase</keyword>
<evidence type="ECO:0000256" key="2">
    <source>
        <dbReference type="ARBA" id="ARBA00022618"/>
    </source>
</evidence>
<evidence type="ECO:0000256" key="8">
    <source>
        <dbReference type="ARBA" id="ARBA00023306"/>
    </source>
</evidence>
<keyword evidence="9 10" id="KW-0961">Cell wall biogenesis/degradation</keyword>
<keyword evidence="2 10" id="KW-0132">Cell division</keyword>
<keyword evidence="8 10" id="KW-0131">Cell cycle</keyword>
<dbReference type="PANTHER" id="PTHR21015:SF22">
    <property type="entry name" value="GLYCOSYLTRANSFERASE"/>
    <property type="match status" value="1"/>
</dbReference>
<evidence type="ECO:0000256" key="9">
    <source>
        <dbReference type="ARBA" id="ARBA00023316"/>
    </source>
</evidence>
<evidence type="ECO:0000256" key="3">
    <source>
        <dbReference type="ARBA" id="ARBA00022676"/>
    </source>
</evidence>
<evidence type="ECO:0000256" key="5">
    <source>
        <dbReference type="ARBA" id="ARBA00022960"/>
    </source>
</evidence>
<gene>
    <name evidence="10 13" type="primary">murG</name>
    <name evidence="13" type="ORF">JX360_07245</name>
</gene>
<feature type="binding site" evidence="10">
    <location>
        <position position="286"/>
    </location>
    <ligand>
        <name>UDP-N-acetyl-alpha-D-glucosamine</name>
        <dbReference type="ChEBI" id="CHEBI:57705"/>
    </ligand>
</feature>
<evidence type="ECO:0000313" key="13">
    <source>
        <dbReference type="EMBL" id="MCJ2542703.1"/>
    </source>
</evidence>
<evidence type="ECO:0000256" key="1">
    <source>
        <dbReference type="ARBA" id="ARBA00022475"/>
    </source>
</evidence>
<comment type="pathway">
    <text evidence="10">Cell wall biogenesis; peptidoglycan biosynthesis.</text>
</comment>
<keyword evidence="7 10" id="KW-0472">Membrane</keyword>
<feature type="domain" description="Glycosyltransferase family 28 N-terminal" evidence="11">
    <location>
        <begin position="6"/>
        <end position="137"/>
    </location>
</feature>
<feature type="binding site" evidence="10">
    <location>
        <position position="189"/>
    </location>
    <ligand>
        <name>UDP-N-acetyl-alpha-D-glucosamine</name>
        <dbReference type="ChEBI" id="CHEBI:57705"/>
    </ligand>
</feature>
<dbReference type="HAMAP" id="MF_00033">
    <property type="entry name" value="MurG"/>
    <property type="match status" value="1"/>
</dbReference>
<dbReference type="Gene3D" id="3.40.50.2000">
    <property type="entry name" value="Glycogen Phosphorylase B"/>
    <property type="match status" value="2"/>
</dbReference>
<dbReference type="InterPro" id="IPR006009">
    <property type="entry name" value="GlcNAc_MurG"/>
</dbReference>
<dbReference type="EMBL" id="JAFIRA010000014">
    <property type="protein sequence ID" value="MCJ2542703.1"/>
    <property type="molecule type" value="Genomic_DNA"/>
</dbReference>
<dbReference type="PANTHER" id="PTHR21015">
    <property type="entry name" value="UDP-N-ACETYLGLUCOSAMINE--N-ACETYLMURAMYL-(PENTAPEPTIDE) PYROPHOSPHORYL-UNDECAPRENOL N-ACETYLGLUCOSAMINE TRANSFERASE 1"/>
    <property type="match status" value="1"/>
</dbReference>
<proteinExistence type="inferred from homology"/>
<dbReference type="SUPFAM" id="SSF53756">
    <property type="entry name" value="UDP-Glycosyltransferase/glycogen phosphorylase"/>
    <property type="match status" value="1"/>
</dbReference>
<dbReference type="RefSeq" id="WP_244349983.1">
    <property type="nucleotide sequence ID" value="NZ_JAFIRA010000014.1"/>
</dbReference>
<dbReference type="NCBIfam" id="TIGR01133">
    <property type="entry name" value="murG"/>
    <property type="match status" value="1"/>
</dbReference>
<accession>A0ABT0CA92</accession>
<keyword evidence="4 10" id="KW-0808">Transferase</keyword>
<dbReference type="GO" id="GO:0016757">
    <property type="term" value="F:glycosyltransferase activity"/>
    <property type="evidence" value="ECO:0007669"/>
    <property type="project" value="UniProtKB-KW"/>
</dbReference>
<comment type="subcellular location">
    <subcellularLocation>
        <location evidence="10">Cell membrane</location>
        <topology evidence="10">Peripheral membrane protein</topology>
        <orientation evidence="10">Cytoplasmic side</orientation>
    </subcellularLocation>
</comment>
<keyword evidence="1 10" id="KW-1003">Cell membrane</keyword>
<comment type="caution">
    <text evidence="13">The sequence shown here is derived from an EMBL/GenBank/DDBJ whole genome shotgun (WGS) entry which is preliminary data.</text>
</comment>